<name>A0A4R0K283_9ACTN</name>
<dbReference type="PROSITE" id="PS51462">
    <property type="entry name" value="NUDIX"/>
    <property type="match status" value="1"/>
</dbReference>
<dbReference type="OrthoDB" id="4247482at2"/>
<evidence type="ECO:0000313" key="7">
    <source>
        <dbReference type="EMBL" id="TCC54073.1"/>
    </source>
</evidence>
<dbReference type="InterPro" id="IPR015797">
    <property type="entry name" value="NUDIX_hydrolase-like_dom_sf"/>
</dbReference>
<dbReference type="PRINTS" id="PR00502">
    <property type="entry name" value="NUDIXFAMILY"/>
</dbReference>
<dbReference type="InterPro" id="IPR000086">
    <property type="entry name" value="NUDIX_hydrolase_dom"/>
</dbReference>
<evidence type="ECO:0000256" key="3">
    <source>
        <dbReference type="ARBA" id="ARBA00022801"/>
    </source>
</evidence>
<reference evidence="7 8" key="1">
    <citation type="submission" date="2019-02" db="EMBL/GenBank/DDBJ databases">
        <title>Kribbella capetownensis sp. nov. and Kribbella speibonae sp. nov., isolated from soil.</title>
        <authorList>
            <person name="Curtis S.M."/>
            <person name="Norton I."/>
            <person name="Everest G.J."/>
            <person name="Meyers P.R."/>
        </authorList>
    </citation>
    <scope>NUCLEOTIDE SEQUENCE [LARGE SCALE GENOMIC DNA]</scope>
    <source>
        <strain evidence="7 8">YM53</strain>
    </source>
</reference>
<dbReference type="PANTHER" id="PTHR43046">
    <property type="entry name" value="GDP-MANNOSE MANNOSYL HYDROLASE"/>
    <property type="match status" value="1"/>
</dbReference>
<protein>
    <submittedName>
        <fullName evidence="7">NUDIX hydrolase</fullName>
    </submittedName>
</protein>
<dbReference type="GO" id="GO:0016787">
    <property type="term" value="F:hydrolase activity"/>
    <property type="evidence" value="ECO:0007669"/>
    <property type="project" value="UniProtKB-KW"/>
</dbReference>
<dbReference type="Pfam" id="PF00293">
    <property type="entry name" value="NUDIX"/>
    <property type="match status" value="1"/>
</dbReference>
<accession>A0A4R0K283</accession>
<keyword evidence="8" id="KW-1185">Reference proteome</keyword>
<evidence type="ECO:0000256" key="5">
    <source>
        <dbReference type="RuleBase" id="RU003476"/>
    </source>
</evidence>
<evidence type="ECO:0000256" key="4">
    <source>
        <dbReference type="ARBA" id="ARBA00022842"/>
    </source>
</evidence>
<dbReference type="EMBL" id="SJKD01000001">
    <property type="protein sequence ID" value="TCC54073.1"/>
    <property type="molecule type" value="Genomic_DNA"/>
</dbReference>
<dbReference type="AlphaFoldDB" id="A0A4R0K283"/>
<comment type="cofactor">
    <cofactor evidence="1">
        <name>Mg(2+)</name>
        <dbReference type="ChEBI" id="CHEBI:18420"/>
    </cofactor>
</comment>
<comment type="similarity">
    <text evidence="2 5">Belongs to the Nudix hydrolase family.</text>
</comment>
<dbReference type="PROSITE" id="PS00893">
    <property type="entry name" value="NUDIX_BOX"/>
    <property type="match status" value="1"/>
</dbReference>
<dbReference type="InterPro" id="IPR020476">
    <property type="entry name" value="Nudix_hydrolase"/>
</dbReference>
<dbReference type="Gene3D" id="3.90.79.10">
    <property type="entry name" value="Nucleoside Triphosphate Pyrophosphohydrolase"/>
    <property type="match status" value="1"/>
</dbReference>
<dbReference type="CDD" id="cd18876">
    <property type="entry name" value="NUDIX_Hydrolase"/>
    <property type="match status" value="1"/>
</dbReference>
<organism evidence="7 8">
    <name type="scientific">Kribbella capetownensis</name>
    <dbReference type="NCBI Taxonomy" id="1572659"/>
    <lineage>
        <taxon>Bacteria</taxon>
        <taxon>Bacillati</taxon>
        <taxon>Actinomycetota</taxon>
        <taxon>Actinomycetes</taxon>
        <taxon>Propionibacteriales</taxon>
        <taxon>Kribbellaceae</taxon>
        <taxon>Kribbella</taxon>
    </lineage>
</organism>
<evidence type="ECO:0000256" key="2">
    <source>
        <dbReference type="ARBA" id="ARBA00005582"/>
    </source>
</evidence>
<keyword evidence="3 5" id="KW-0378">Hydrolase</keyword>
<evidence type="ECO:0000259" key="6">
    <source>
        <dbReference type="PROSITE" id="PS51462"/>
    </source>
</evidence>
<dbReference type="SUPFAM" id="SSF55811">
    <property type="entry name" value="Nudix"/>
    <property type="match status" value="1"/>
</dbReference>
<proteinExistence type="inferred from homology"/>
<comment type="caution">
    <text evidence="7">The sequence shown here is derived from an EMBL/GenBank/DDBJ whole genome shotgun (WGS) entry which is preliminary data.</text>
</comment>
<dbReference type="Proteomes" id="UP000293342">
    <property type="component" value="Unassembled WGS sequence"/>
</dbReference>
<dbReference type="PANTHER" id="PTHR43046:SF12">
    <property type="entry name" value="GDP-MANNOSE MANNOSYL HYDROLASE"/>
    <property type="match status" value="1"/>
</dbReference>
<gene>
    <name evidence="7" type="ORF">E0H75_02870</name>
</gene>
<evidence type="ECO:0000256" key="1">
    <source>
        <dbReference type="ARBA" id="ARBA00001946"/>
    </source>
</evidence>
<sequence length="144" mass="15626">MAADCLFTDQAGRLLVLDPPYKSTWDLPGGAVERDESPRRAAQREVQEEVGLVVEPGALLAVDWVPQLGDFTEVVAFIFDGGVLTPSEMDRIALDPTEASTFRFVLLTEAEHLLDTNQYARVAAALNARALSTTAYLENGSSTL</sequence>
<keyword evidence="4" id="KW-0460">Magnesium</keyword>
<evidence type="ECO:0000313" key="8">
    <source>
        <dbReference type="Proteomes" id="UP000293342"/>
    </source>
</evidence>
<dbReference type="InterPro" id="IPR020084">
    <property type="entry name" value="NUDIX_hydrolase_CS"/>
</dbReference>
<feature type="domain" description="Nudix hydrolase" evidence="6">
    <location>
        <begin position="1"/>
        <end position="127"/>
    </location>
</feature>